<dbReference type="GO" id="GO:0043139">
    <property type="term" value="F:5'-3' DNA helicase activity"/>
    <property type="evidence" value="ECO:0007669"/>
    <property type="project" value="TreeGrafter"/>
</dbReference>
<dbReference type="NCBIfam" id="TIGR00376">
    <property type="entry name" value="IGHMBP2 family helicase"/>
    <property type="match status" value="1"/>
</dbReference>
<dbReference type="CDD" id="cd18808">
    <property type="entry name" value="SF1_C_Upf1"/>
    <property type="match status" value="1"/>
</dbReference>
<evidence type="ECO:0000259" key="9">
    <source>
        <dbReference type="SMART" id="SM00382"/>
    </source>
</evidence>
<dbReference type="InterPro" id="IPR003593">
    <property type="entry name" value="AAA+_ATPase"/>
</dbReference>
<proteinExistence type="inferred from homology"/>
<dbReference type="GO" id="GO:0005524">
    <property type="term" value="F:ATP binding"/>
    <property type="evidence" value="ECO:0007669"/>
    <property type="project" value="UniProtKB-KW"/>
</dbReference>
<evidence type="ECO:0000313" key="10">
    <source>
        <dbReference type="EMBL" id="GEL73730.1"/>
    </source>
</evidence>
<comment type="similarity">
    <text evidence="2">Belongs to the DNA2/NAM7 helicase family.</text>
</comment>
<comment type="caution">
    <text evidence="10">The sequence shown here is derived from an EMBL/GenBank/DDBJ whole genome shotgun (WGS) entry which is preliminary data.</text>
</comment>
<name>A0A511HJH7_9BACT</name>
<dbReference type="AlphaFoldDB" id="A0A511HJH7"/>
<keyword evidence="6" id="KW-0378">Hydrolase</keyword>
<dbReference type="Pfam" id="PF13086">
    <property type="entry name" value="AAA_11"/>
    <property type="match status" value="1"/>
</dbReference>
<feature type="domain" description="AAA+ ATPase" evidence="9">
    <location>
        <begin position="258"/>
        <end position="668"/>
    </location>
</feature>
<dbReference type="SUPFAM" id="SSF52540">
    <property type="entry name" value="P-loop containing nucleoside triphosphate hydrolases"/>
    <property type="match status" value="1"/>
</dbReference>
<dbReference type="InterPro" id="IPR047187">
    <property type="entry name" value="SF1_C_Upf1"/>
</dbReference>
<dbReference type="InterPro" id="IPR041679">
    <property type="entry name" value="DNA2/NAM7-like_C"/>
</dbReference>
<evidence type="ECO:0000256" key="2">
    <source>
        <dbReference type="ARBA" id="ARBA00007913"/>
    </source>
</evidence>
<dbReference type="PANTHER" id="PTHR43788">
    <property type="entry name" value="DNA2/NAM7 HELICASE FAMILY MEMBER"/>
    <property type="match status" value="1"/>
</dbReference>
<protein>
    <recommendedName>
        <fullName evidence="3">DNA helicase</fullName>
        <ecNumber evidence="3">3.6.4.12</ecNumber>
    </recommendedName>
</protein>
<evidence type="ECO:0000256" key="3">
    <source>
        <dbReference type="ARBA" id="ARBA00012551"/>
    </source>
</evidence>
<dbReference type="InterPro" id="IPR048761">
    <property type="entry name" value="SMUBP-2_HCS1_1B"/>
</dbReference>
<gene>
    <name evidence="10" type="ORF">MVI01_55140</name>
</gene>
<dbReference type="FunFam" id="3.40.50.300:FF:000326">
    <property type="entry name" value="P-loop containing nucleoside triphosphate hydrolase"/>
    <property type="match status" value="1"/>
</dbReference>
<dbReference type="Pfam" id="PF21138">
    <property type="entry name" value="SMUBP-2_HCS1_1B"/>
    <property type="match status" value="1"/>
</dbReference>
<keyword evidence="5" id="KW-0547">Nucleotide-binding</keyword>
<dbReference type="GO" id="GO:0003677">
    <property type="term" value="F:DNA binding"/>
    <property type="evidence" value="ECO:0007669"/>
    <property type="project" value="InterPro"/>
</dbReference>
<dbReference type="Pfam" id="PF13087">
    <property type="entry name" value="AAA_12"/>
    <property type="match status" value="1"/>
</dbReference>
<dbReference type="GO" id="GO:0005737">
    <property type="term" value="C:cytoplasm"/>
    <property type="evidence" value="ECO:0007669"/>
    <property type="project" value="UniProtKB-SubCell"/>
</dbReference>
<dbReference type="Proteomes" id="UP000321224">
    <property type="component" value="Unassembled WGS sequence"/>
</dbReference>
<dbReference type="InterPro" id="IPR004483">
    <property type="entry name" value="SMUBP-2/Hcs1-like"/>
</dbReference>
<dbReference type="InterPro" id="IPR050534">
    <property type="entry name" value="Coronavir_polyprotein_1ab"/>
</dbReference>
<keyword evidence="4" id="KW-0963">Cytoplasm</keyword>
<evidence type="ECO:0000256" key="1">
    <source>
        <dbReference type="ARBA" id="ARBA00004496"/>
    </source>
</evidence>
<comment type="subcellular location">
    <subcellularLocation>
        <location evidence="1">Cytoplasm</location>
    </subcellularLocation>
</comment>
<dbReference type="EMBL" id="BJVY01000037">
    <property type="protein sequence ID" value="GEL73730.1"/>
    <property type="molecule type" value="Genomic_DNA"/>
</dbReference>
<dbReference type="Gene3D" id="3.40.50.300">
    <property type="entry name" value="P-loop containing nucleotide triphosphate hydrolases"/>
    <property type="match status" value="2"/>
</dbReference>
<dbReference type="GO" id="GO:0016787">
    <property type="term" value="F:hydrolase activity"/>
    <property type="evidence" value="ECO:0007669"/>
    <property type="project" value="UniProtKB-KW"/>
</dbReference>
<accession>A0A511HJH7</accession>
<evidence type="ECO:0000256" key="7">
    <source>
        <dbReference type="ARBA" id="ARBA00022806"/>
    </source>
</evidence>
<dbReference type="EC" id="3.6.4.12" evidence="3"/>
<evidence type="ECO:0000256" key="6">
    <source>
        <dbReference type="ARBA" id="ARBA00022801"/>
    </source>
</evidence>
<reference evidence="10 11" key="1">
    <citation type="submission" date="2019-07" db="EMBL/GenBank/DDBJ databases">
        <title>Whole genome shotgun sequence of Myxococcus virescens NBRC 100334.</title>
        <authorList>
            <person name="Hosoyama A."/>
            <person name="Uohara A."/>
            <person name="Ohji S."/>
            <person name="Ichikawa N."/>
        </authorList>
    </citation>
    <scope>NUCLEOTIDE SEQUENCE [LARGE SCALE GENOMIC DNA]</scope>
    <source>
        <strain evidence="10 11">NBRC 100334</strain>
    </source>
</reference>
<dbReference type="GO" id="GO:0003723">
    <property type="term" value="F:RNA binding"/>
    <property type="evidence" value="ECO:0007669"/>
    <property type="project" value="InterPro"/>
</dbReference>
<sequence length="702" mass="76937">MVQPVLANVTAVHAGALAHVFDNAPRQMHPVILPPAFRLPLARQNTRTSVPLALAPPQWHDKPMARDVSFFDQLGSLLAQEREAEKARLAALAQSLTLHEREEHGLSVLDLESIEEEVGLGGRFLVTLGRADRRPLPTRLHNGDLVAVLPRRAEVKEPARALISRATATRIQLAFDRSPPPYVHEGLLRLDVVPNDVTYDRLRAGLQRIKALDKGAERHKREVVLGNEPPRFDKPREFEPTRPLNPEQQDATARALAAEDFFLVHGPPGTGKSTVLAEVAAQAVADGKRLLCTAASNAAVDHLLDLCLDKGLRAIRVGHPARVAARLQEHTLDIVVESHPDRAVSRDLFDEAFSLLGYARRQRSQGRSRERFANARASTTEAKGMLDEARALERKAVKSVLANADVICVTLSSLDSGVLAGQQFDLALLDEATQATEPLALLGFLRAPRVILAGDPQQLPPTVLSQEAAKAGLGVSLFERLLKDHGDGVKRMLREQYRMNARIMDFPSREMYGGELRAHPSIADRTLDAVLTPGADVDAPPVLYLDTAGKGFDEEVEPTTRSLFNPGEAGLVEARVRALLAAGLAPRELAVITPYSAQAHQLRERIEALSPEVEVDTVDAFQGREKDAIIVSLTRSNSEGQLGFLTDLRRMNVALTRARRHLFVVGDSATLSGHPFYARFVEGTQTHGGYRSAWEWPDAQDT</sequence>
<dbReference type="GO" id="GO:0005694">
    <property type="term" value="C:chromosome"/>
    <property type="evidence" value="ECO:0007669"/>
    <property type="project" value="UniProtKB-ARBA"/>
</dbReference>
<dbReference type="InterPro" id="IPR041677">
    <property type="entry name" value="DNA2/NAM7_AAA_11"/>
</dbReference>
<evidence type="ECO:0000313" key="11">
    <source>
        <dbReference type="Proteomes" id="UP000321224"/>
    </source>
</evidence>
<dbReference type="SMART" id="SM00382">
    <property type="entry name" value="AAA"/>
    <property type="match status" value="1"/>
</dbReference>
<dbReference type="InterPro" id="IPR027417">
    <property type="entry name" value="P-loop_NTPase"/>
</dbReference>
<keyword evidence="7" id="KW-0347">Helicase</keyword>
<evidence type="ECO:0000256" key="4">
    <source>
        <dbReference type="ARBA" id="ARBA00022490"/>
    </source>
</evidence>
<dbReference type="Gene3D" id="2.40.30.270">
    <property type="match status" value="1"/>
</dbReference>
<dbReference type="PANTHER" id="PTHR43788:SF8">
    <property type="entry name" value="DNA-BINDING PROTEIN SMUBP-2"/>
    <property type="match status" value="1"/>
</dbReference>
<evidence type="ECO:0000256" key="8">
    <source>
        <dbReference type="ARBA" id="ARBA00022840"/>
    </source>
</evidence>
<keyword evidence="8" id="KW-0067">ATP-binding</keyword>
<organism evidence="10 11">
    <name type="scientific">Myxococcus virescens</name>
    <dbReference type="NCBI Taxonomy" id="83456"/>
    <lineage>
        <taxon>Bacteria</taxon>
        <taxon>Pseudomonadati</taxon>
        <taxon>Myxococcota</taxon>
        <taxon>Myxococcia</taxon>
        <taxon>Myxococcales</taxon>
        <taxon>Cystobacterineae</taxon>
        <taxon>Myxococcaceae</taxon>
        <taxon>Myxococcus</taxon>
    </lineage>
</organism>
<evidence type="ECO:0000256" key="5">
    <source>
        <dbReference type="ARBA" id="ARBA00022741"/>
    </source>
</evidence>